<feature type="transmembrane region" description="Helical" evidence="1">
    <location>
        <begin position="88"/>
        <end position="114"/>
    </location>
</feature>
<sequence>MTAHTAWRNPGHPVQLLLGLTIWSLWFVALYGGLSIACAVAPPAPGQGALTALNLWLGLFTLATLGALLWLARCCLSAVRREPVRAARFIAAVAAGLHLFAAGGVAFVGLPLVALPPCL</sequence>
<evidence type="ECO:0000313" key="2">
    <source>
        <dbReference type="EMBL" id="MDI5892636.1"/>
    </source>
</evidence>
<protein>
    <submittedName>
        <fullName evidence="2">Uncharacterized protein</fullName>
    </submittedName>
</protein>
<organism evidence="2 3">
    <name type="scientific">Halomonas rhizosphaerae</name>
    <dbReference type="NCBI Taxonomy" id="3043296"/>
    <lineage>
        <taxon>Bacteria</taxon>
        <taxon>Pseudomonadati</taxon>
        <taxon>Pseudomonadota</taxon>
        <taxon>Gammaproteobacteria</taxon>
        <taxon>Oceanospirillales</taxon>
        <taxon>Halomonadaceae</taxon>
        <taxon>Halomonas</taxon>
    </lineage>
</organism>
<feature type="transmembrane region" description="Helical" evidence="1">
    <location>
        <begin position="55"/>
        <end position="76"/>
    </location>
</feature>
<reference evidence="2 3" key="1">
    <citation type="submission" date="2023-04" db="EMBL/GenBank/DDBJ databases">
        <title>Halomonas strains isolated from rhizosphere soil.</title>
        <authorList>
            <person name="Xu L."/>
            <person name="Sun J.-Q."/>
        </authorList>
    </citation>
    <scope>NUCLEOTIDE SEQUENCE [LARGE SCALE GENOMIC DNA]</scope>
    <source>
        <strain evidence="2 3">LR5S20</strain>
    </source>
</reference>
<keyword evidence="1" id="KW-0812">Transmembrane</keyword>
<keyword evidence="1" id="KW-1133">Transmembrane helix</keyword>
<evidence type="ECO:0000256" key="1">
    <source>
        <dbReference type="SAM" id="Phobius"/>
    </source>
</evidence>
<proteinExistence type="predicted"/>
<keyword evidence="1" id="KW-0472">Membrane</keyword>
<accession>A0ABT6V328</accession>
<feature type="transmembrane region" description="Helical" evidence="1">
    <location>
        <begin position="16"/>
        <end position="43"/>
    </location>
</feature>
<dbReference type="EMBL" id="JASCQP010000035">
    <property type="protein sequence ID" value="MDI5892636.1"/>
    <property type="molecule type" value="Genomic_DNA"/>
</dbReference>
<comment type="caution">
    <text evidence="2">The sequence shown here is derived from an EMBL/GenBank/DDBJ whole genome shotgun (WGS) entry which is preliminary data.</text>
</comment>
<name>A0ABT6V328_9GAMM</name>
<evidence type="ECO:0000313" key="3">
    <source>
        <dbReference type="Proteomes" id="UP001225957"/>
    </source>
</evidence>
<keyword evidence="3" id="KW-1185">Reference proteome</keyword>
<gene>
    <name evidence="2" type="ORF">QLQ83_16220</name>
</gene>
<dbReference type="Proteomes" id="UP001225957">
    <property type="component" value="Unassembled WGS sequence"/>
</dbReference>
<dbReference type="RefSeq" id="WP_282736550.1">
    <property type="nucleotide sequence ID" value="NZ_JASCQP010000035.1"/>
</dbReference>